<feature type="compositionally biased region" description="Polar residues" evidence="1">
    <location>
        <begin position="89"/>
        <end position="100"/>
    </location>
</feature>
<accession>F9X5P9</accession>
<dbReference type="RefSeq" id="XP_003854398.1">
    <property type="nucleotide sequence ID" value="XM_003854350.1"/>
</dbReference>
<organism evidence="2 3">
    <name type="scientific">Zymoseptoria tritici (strain CBS 115943 / IPO323)</name>
    <name type="common">Speckled leaf blotch fungus</name>
    <name type="synonym">Septoria tritici</name>
    <dbReference type="NCBI Taxonomy" id="336722"/>
    <lineage>
        <taxon>Eukaryota</taxon>
        <taxon>Fungi</taxon>
        <taxon>Dikarya</taxon>
        <taxon>Ascomycota</taxon>
        <taxon>Pezizomycotina</taxon>
        <taxon>Dothideomycetes</taxon>
        <taxon>Dothideomycetidae</taxon>
        <taxon>Mycosphaerellales</taxon>
        <taxon>Mycosphaerellaceae</taxon>
        <taxon>Zymoseptoria</taxon>
    </lineage>
</organism>
<evidence type="ECO:0000313" key="3">
    <source>
        <dbReference type="Proteomes" id="UP000008062"/>
    </source>
</evidence>
<dbReference type="OrthoDB" id="10298651at2759"/>
<reference evidence="2 3" key="1">
    <citation type="journal article" date="2011" name="PLoS Genet.">
        <title>Finished genome of the fungal wheat pathogen Mycosphaerella graminicola reveals dispensome structure, chromosome plasticity, and stealth pathogenesis.</title>
        <authorList>
            <person name="Goodwin S.B."/>
            <person name="Ben M'barek S."/>
            <person name="Dhillon B."/>
            <person name="Wittenberg A.H.J."/>
            <person name="Crane C.F."/>
            <person name="Hane J.K."/>
            <person name="Foster A.J."/>
            <person name="Van der Lee T.A.J."/>
            <person name="Grimwood J."/>
            <person name="Aerts A."/>
            <person name="Antoniw J."/>
            <person name="Bailey A."/>
            <person name="Bluhm B."/>
            <person name="Bowler J."/>
            <person name="Bristow J."/>
            <person name="van der Burgt A."/>
            <person name="Canto-Canche B."/>
            <person name="Churchill A.C.L."/>
            <person name="Conde-Ferraez L."/>
            <person name="Cools H.J."/>
            <person name="Coutinho P.M."/>
            <person name="Csukai M."/>
            <person name="Dehal P."/>
            <person name="De Wit P."/>
            <person name="Donzelli B."/>
            <person name="van de Geest H.C."/>
            <person name="van Ham R.C.H.J."/>
            <person name="Hammond-Kosack K.E."/>
            <person name="Henrissat B."/>
            <person name="Kilian A."/>
            <person name="Kobayashi A.K."/>
            <person name="Koopmann E."/>
            <person name="Kourmpetis Y."/>
            <person name="Kuzniar A."/>
            <person name="Lindquist E."/>
            <person name="Lombard V."/>
            <person name="Maliepaard C."/>
            <person name="Martins N."/>
            <person name="Mehrabi R."/>
            <person name="Nap J.P.H."/>
            <person name="Ponomarenko A."/>
            <person name="Rudd J.J."/>
            <person name="Salamov A."/>
            <person name="Schmutz J."/>
            <person name="Schouten H.J."/>
            <person name="Shapiro H."/>
            <person name="Stergiopoulos I."/>
            <person name="Torriani S.F.F."/>
            <person name="Tu H."/>
            <person name="de Vries R.P."/>
            <person name="Waalwijk C."/>
            <person name="Ware S.B."/>
            <person name="Wiebenga A."/>
            <person name="Zwiers L.-H."/>
            <person name="Oliver R.P."/>
            <person name="Grigoriev I.V."/>
            <person name="Kema G.H.J."/>
        </authorList>
    </citation>
    <scope>NUCLEOTIDE SEQUENCE [LARGE SCALE GENOMIC DNA]</scope>
    <source>
        <strain evidence="3">CBS 115943 / IPO323</strain>
    </source>
</reference>
<dbReference type="GeneID" id="13404199"/>
<proteinExistence type="predicted"/>
<name>F9X5P9_ZYMTI</name>
<keyword evidence="3" id="KW-1185">Reference proteome</keyword>
<protein>
    <submittedName>
        <fullName evidence="2">Uncharacterized protein</fullName>
    </submittedName>
</protein>
<gene>
    <name evidence="2" type="ORF">MYCGRDRAFT_91754</name>
</gene>
<dbReference type="Proteomes" id="UP000008062">
    <property type="component" value="Chromosome 3"/>
</dbReference>
<feature type="region of interest" description="Disordered" evidence="1">
    <location>
        <begin position="34"/>
        <end position="100"/>
    </location>
</feature>
<dbReference type="KEGG" id="ztr:MYCGRDRAFT_91754"/>
<dbReference type="InParanoid" id="F9X5P9"/>
<feature type="region of interest" description="Disordered" evidence="1">
    <location>
        <begin position="118"/>
        <end position="143"/>
    </location>
</feature>
<dbReference type="AlphaFoldDB" id="F9X5P9"/>
<dbReference type="EMBL" id="CM001198">
    <property type="protein sequence ID" value="EGP89374.1"/>
    <property type="molecule type" value="Genomic_DNA"/>
</dbReference>
<feature type="compositionally biased region" description="Polar residues" evidence="1">
    <location>
        <begin position="118"/>
        <end position="135"/>
    </location>
</feature>
<evidence type="ECO:0000256" key="1">
    <source>
        <dbReference type="SAM" id="MobiDB-lite"/>
    </source>
</evidence>
<dbReference type="HOGENOM" id="CLU_1310981_0_0_1"/>
<sequence>MPDKSQSTAAMATLGTNWPVRPVYQSEANVLQQPYSNENSLTNPHSAWDSQQPNTFSFNSNRRSTIEDDGMHSPKSPSTPRFTSHHTSSKTPPLFSPTPTWHQLRVPAWLERHDHPTFSEQQASTKQTEPLQQQQDQRHEQPARLRDWLDARKRSQEAKTTRGIHLLEGKRQARAQRIAEAKVRNREKKERWKALARKAEGSGEDCVMED</sequence>
<evidence type="ECO:0000313" key="2">
    <source>
        <dbReference type="EMBL" id="EGP89374.1"/>
    </source>
</evidence>
<feature type="compositionally biased region" description="Polar residues" evidence="1">
    <location>
        <begin position="34"/>
        <end position="63"/>
    </location>
</feature>